<dbReference type="EMBL" id="CAJEWN010000610">
    <property type="protein sequence ID" value="CAD2186876.1"/>
    <property type="molecule type" value="Genomic_DNA"/>
</dbReference>
<dbReference type="AlphaFoldDB" id="A0A6V7WIN9"/>
<evidence type="ECO:0000313" key="1">
    <source>
        <dbReference type="EMBL" id="CAD2186876.1"/>
    </source>
</evidence>
<sequence length="57" mass="7160">MVGNSHYKTSDWECNKRIETKQHQKHNLHKYSKHNYRVNYSIFLSFVCFCWKYKNWC</sequence>
<proteinExistence type="predicted"/>
<gene>
    <name evidence="1" type="ORF">MENT_LOCUS39414</name>
</gene>
<dbReference type="Proteomes" id="UP000580250">
    <property type="component" value="Unassembled WGS sequence"/>
</dbReference>
<protein>
    <submittedName>
        <fullName evidence="1">Uncharacterized protein</fullName>
    </submittedName>
</protein>
<name>A0A6V7WIN9_MELEN</name>
<organism evidence="1 2">
    <name type="scientific">Meloidogyne enterolobii</name>
    <name type="common">Root-knot nematode worm</name>
    <name type="synonym">Meloidogyne mayaguensis</name>
    <dbReference type="NCBI Taxonomy" id="390850"/>
    <lineage>
        <taxon>Eukaryota</taxon>
        <taxon>Metazoa</taxon>
        <taxon>Ecdysozoa</taxon>
        <taxon>Nematoda</taxon>
        <taxon>Chromadorea</taxon>
        <taxon>Rhabditida</taxon>
        <taxon>Tylenchina</taxon>
        <taxon>Tylenchomorpha</taxon>
        <taxon>Tylenchoidea</taxon>
        <taxon>Meloidogynidae</taxon>
        <taxon>Meloidogyninae</taxon>
        <taxon>Meloidogyne</taxon>
    </lineage>
</organism>
<reference evidence="1 2" key="1">
    <citation type="submission" date="2020-08" db="EMBL/GenBank/DDBJ databases">
        <authorList>
            <person name="Koutsovoulos G."/>
            <person name="Danchin GJ E."/>
        </authorList>
    </citation>
    <scope>NUCLEOTIDE SEQUENCE [LARGE SCALE GENOMIC DNA]</scope>
</reference>
<evidence type="ECO:0000313" key="2">
    <source>
        <dbReference type="Proteomes" id="UP000580250"/>
    </source>
</evidence>
<accession>A0A6V7WIN9</accession>
<comment type="caution">
    <text evidence="1">The sequence shown here is derived from an EMBL/GenBank/DDBJ whole genome shotgun (WGS) entry which is preliminary data.</text>
</comment>